<reference evidence="2" key="1">
    <citation type="journal article" date="2014" name="Appl. Environ. Microbiol.">
        <title>Efficient PCR-Based Amplification of Diverse Alcohol Dehydrogenase Genes from Metagenomes for Improving Biocatalysis: Screening of Gene-Specific Amplicons from Metagenomes.</title>
        <authorList>
            <person name="Itoh N."/>
            <person name="Kariya S."/>
            <person name="Kurokawa J."/>
        </authorList>
    </citation>
    <scope>NUCLEOTIDE SEQUENCE</scope>
</reference>
<dbReference type="AlphaFoldDB" id="A0A090BCJ9"/>
<evidence type="ECO:0000256" key="1">
    <source>
        <dbReference type="ARBA" id="ARBA00006484"/>
    </source>
</evidence>
<organism evidence="2">
    <name type="scientific">uncultured organism</name>
    <dbReference type="NCBI Taxonomy" id="155900"/>
    <lineage>
        <taxon>unclassified sequences</taxon>
        <taxon>environmental samples</taxon>
    </lineage>
</organism>
<dbReference type="SUPFAM" id="SSF51735">
    <property type="entry name" value="NAD(P)-binding Rossmann-fold domains"/>
    <property type="match status" value="1"/>
</dbReference>
<dbReference type="PANTHER" id="PTHR42879">
    <property type="entry name" value="3-OXOACYL-(ACYL-CARRIER-PROTEIN) REDUCTASE"/>
    <property type="match status" value="1"/>
</dbReference>
<dbReference type="PANTHER" id="PTHR42879:SF2">
    <property type="entry name" value="3-OXOACYL-[ACYL-CARRIER-PROTEIN] REDUCTASE FABG"/>
    <property type="match status" value="1"/>
</dbReference>
<dbReference type="InterPro" id="IPR036291">
    <property type="entry name" value="NAD(P)-bd_dom_sf"/>
</dbReference>
<sequence length="251" mass="25152">MAQYDVADRSAIVTGGGSGIGRAVALTLAASGAAVLVTDLNEEHAQAVVAEIEAAGGKAAALAGDVTDPAFGEASVAAANALAPLKIAVNNAGIGGEAATVGDYSLDSWRKVIEVNLNAVFYRMQPQLKAMAANGGGAIVNMASILGSVGFANSSAYVTAKHALLGLTQNAALEYAADKVRVVAVGPGFIRTPLVEANLSAEALAFLEGKHALGRLGEPEEVASLVAFIASDAANFLAGSYHLVDGGYTAQ</sequence>
<dbReference type="EMBL" id="AB916605">
    <property type="protein sequence ID" value="BAP47461.1"/>
    <property type="molecule type" value="Genomic_DNA"/>
</dbReference>
<dbReference type="GO" id="GO:0032787">
    <property type="term" value="P:monocarboxylic acid metabolic process"/>
    <property type="evidence" value="ECO:0007669"/>
    <property type="project" value="UniProtKB-ARBA"/>
</dbReference>
<dbReference type="InterPro" id="IPR050259">
    <property type="entry name" value="SDR"/>
</dbReference>
<dbReference type="Gene3D" id="3.40.50.720">
    <property type="entry name" value="NAD(P)-binding Rossmann-like Domain"/>
    <property type="match status" value="1"/>
</dbReference>
<dbReference type="PROSITE" id="PS00061">
    <property type="entry name" value="ADH_SHORT"/>
    <property type="match status" value="1"/>
</dbReference>
<protein>
    <submittedName>
        <fullName evidence="2">Short-chain alcohol dehydrogenase</fullName>
    </submittedName>
</protein>
<dbReference type="PRINTS" id="PR00080">
    <property type="entry name" value="SDRFAMILY"/>
</dbReference>
<dbReference type="Pfam" id="PF13561">
    <property type="entry name" value="adh_short_C2"/>
    <property type="match status" value="1"/>
</dbReference>
<dbReference type="PRINTS" id="PR00081">
    <property type="entry name" value="GDHRDH"/>
</dbReference>
<comment type="similarity">
    <text evidence="1">Belongs to the short-chain dehydrogenases/reductases (SDR) family.</text>
</comment>
<evidence type="ECO:0000313" key="2">
    <source>
        <dbReference type="EMBL" id="BAP47461.1"/>
    </source>
</evidence>
<dbReference type="InterPro" id="IPR020904">
    <property type="entry name" value="Sc_DH/Rdtase_CS"/>
</dbReference>
<dbReference type="FunFam" id="3.40.50.720:FF:000084">
    <property type="entry name" value="Short-chain dehydrogenase reductase"/>
    <property type="match status" value="1"/>
</dbReference>
<accession>A0A090BCJ9</accession>
<proteinExistence type="inferred from homology"/>
<name>A0A090BCJ9_9ZZZZ</name>
<dbReference type="InterPro" id="IPR002347">
    <property type="entry name" value="SDR_fam"/>
</dbReference>